<organism evidence="1 2">
    <name type="scientific">Stegodyphus mimosarum</name>
    <name type="common">African social velvet spider</name>
    <dbReference type="NCBI Taxonomy" id="407821"/>
    <lineage>
        <taxon>Eukaryota</taxon>
        <taxon>Metazoa</taxon>
        <taxon>Ecdysozoa</taxon>
        <taxon>Arthropoda</taxon>
        <taxon>Chelicerata</taxon>
        <taxon>Arachnida</taxon>
        <taxon>Araneae</taxon>
        <taxon>Araneomorphae</taxon>
        <taxon>Entelegynae</taxon>
        <taxon>Eresoidea</taxon>
        <taxon>Eresidae</taxon>
        <taxon>Stegodyphus</taxon>
    </lineage>
</organism>
<dbReference type="EMBL" id="KK120200">
    <property type="protein sequence ID" value="KFM77755.1"/>
    <property type="molecule type" value="Genomic_DNA"/>
</dbReference>
<reference evidence="1 2" key="1">
    <citation type="submission" date="2013-11" db="EMBL/GenBank/DDBJ databases">
        <title>Genome sequencing of Stegodyphus mimosarum.</title>
        <authorList>
            <person name="Bechsgaard J."/>
        </authorList>
    </citation>
    <scope>NUCLEOTIDE SEQUENCE [LARGE SCALE GENOMIC DNA]</scope>
</reference>
<protein>
    <submittedName>
        <fullName evidence="1">Uncharacterized protein</fullName>
    </submittedName>
</protein>
<dbReference type="Proteomes" id="UP000054359">
    <property type="component" value="Unassembled WGS sequence"/>
</dbReference>
<gene>
    <name evidence="1" type="ORF">X975_01406</name>
</gene>
<dbReference type="OrthoDB" id="6421845at2759"/>
<sequence>MFEKVSYDIQQLTVENISNINETEFIETFKGTDDQITSAIANKLSDENSSLAEQTRILLPKLLEGMTEDFPHLVVCMQPTDSCREDIRFDPQYIIH</sequence>
<accession>A0A087UK66</accession>
<name>A0A087UK66_STEMI</name>
<feature type="non-terminal residue" evidence="1">
    <location>
        <position position="96"/>
    </location>
</feature>
<evidence type="ECO:0000313" key="2">
    <source>
        <dbReference type="Proteomes" id="UP000054359"/>
    </source>
</evidence>
<keyword evidence="2" id="KW-1185">Reference proteome</keyword>
<proteinExistence type="predicted"/>
<dbReference type="AlphaFoldDB" id="A0A087UK66"/>
<evidence type="ECO:0000313" key="1">
    <source>
        <dbReference type="EMBL" id="KFM77755.1"/>
    </source>
</evidence>